<feature type="region of interest" description="Disordered" evidence="1">
    <location>
        <begin position="76"/>
        <end position="95"/>
    </location>
</feature>
<comment type="caution">
    <text evidence="2">The sequence shown here is derived from an EMBL/GenBank/DDBJ whole genome shotgun (WGS) entry which is preliminary data.</text>
</comment>
<sequence>HVYHPQSNGQVERFVYTFKRALQKLEGEGTVPDMLNTFLRTYRSTPNASGPEGKSPAEALLGRRVRIPLDLMLPSKPNANMCSRDGGKKHSHRSQNKRVFKPEDLIYIVKANPHQRSWIPVRVMRRIGSVIYQVQTQSGTNVRHVNHVQHRYTEKTNQLPLGILLDTFELPTPELETPVRDVAKETIDHFECIHSKRTRPPVQRLSIKPSQMSYV</sequence>
<dbReference type="EMBL" id="QNGE01001629">
    <property type="protein sequence ID" value="KAA3677170.1"/>
    <property type="molecule type" value="Genomic_DNA"/>
</dbReference>
<dbReference type="SUPFAM" id="SSF53098">
    <property type="entry name" value="Ribonuclease H-like"/>
    <property type="match status" value="1"/>
</dbReference>
<name>A0A5J4NPP2_9TREM</name>
<dbReference type="InterPro" id="IPR036397">
    <property type="entry name" value="RNaseH_sf"/>
</dbReference>
<evidence type="ECO:0000313" key="2">
    <source>
        <dbReference type="EMBL" id="KAA3677170.1"/>
    </source>
</evidence>
<keyword evidence="3" id="KW-1185">Reference proteome</keyword>
<reference evidence="2 3" key="1">
    <citation type="journal article" date="2019" name="Gigascience">
        <title>Whole-genome sequence of the oriental lung fluke Paragonimus westermani.</title>
        <authorList>
            <person name="Oey H."/>
            <person name="Zakrzewski M."/>
            <person name="Narain K."/>
            <person name="Devi K.R."/>
            <person name="Agatsuma T."/>
            <person name="Nawaratna S."/>
            <person name="Gobert G.N."/>
            <person name="Jones M.K."/>
            <person name="Ragan M.A."/>
            <person name="McManus D.P."/>
            <person name="Krause L."/>
        </authorList>
    </citation>
    <scope>NUCLEOTIDE SEQUENCE [LARGE SCALE GENOMIC DNA]</scope>
    <source>
        <strain evidence="2 3">IND2009</strain>
    </source>
</reference>
<dbReference type="PANTHER" id="PTHR37984">
    <property type="entry name" value="PROTEIN CBG26694"/>
    <property type="match status" value="1"/>
</dbReference>
<dbReference type="InterPro" id="IPR050951">
    <property type="entry name" value="Retrovirus_Pol_polyprotein"/>
</dbReference>
<dbReference type="AlphaFoldDB" id="A0A5J4NPP2"/>
<protein>
    <recommendedName>
        <fullName evidence="4">Integrase catalytic domain-containing protein</fullName>
    </recommendedName>
</protein>
<dbReference type="PANTHER" id="PTHR37984:SF5">
    <property type="entry name" value="PROTEIN NYNRIN-LIKE"/>
    <property type="match status" value="1"/>
</dbReference>
<evidence type="ECO:0008006" key="4">
    <source>
        <dbReference type="Google" id="ProtNLM"/>
    </source>
</evidence>
<dbReference type="GO" id="GO:0003676">
    <property type="term" value="F:nucleic acid binding"/>
    <property type="evidence" value="ECO:0007669"/>
    <property type="project" value="InterPro"/>
</dbReference>
<organism evidence="2 3">
    <name type="scientific">Paragonimus westermani</name>
    <dbReference type="NCBI Taxonomy" id="34504"/>
    <lineage>
        <taxon>Eukaryota</taxon>
        <taxon>Metazoa</taxon>
        <taxon>Spiralia</taxon>
        <taxon>Lophotrochozoa</taxon>
        <taxon>Platyhelminthes</taxon>
        <taxon>Trematoda</taxon>
        <taxon>Digenea</taxon>
        <taxon>Plagiorchiida</taxon>
        <taxon>Troglotremata</taxon>
        <taxon>Troglotrematidae</taxon>
        <taxon>Paragonimus</taxon>
    </lineage>
</organism>
<gene>
    <name evidence="2" type="ORF">DEA37_0006801</name>
</gene>
<proteinExistence type="predicted"/>
<accession>A0A5J4NPP2</accession>
<evidence type="ECO:0000313" key="3">
    <source>
        <dbReference type="Proteomes" id="UP000324629"/>
    </source>
</evidence>
<dbReference type="InterPro" id="IPR012337">
    <property type="entry name" value="RNaseH-like_sf"/>
</dbReference>
<dbReference type="Proteomes" id="UP000324629">
    <property type="component" value="Unassembled WGS sequence"/>
</dbReference>
<feature type="non-terminal residue" evidence="2">
    <location>
        <position position="1"/>
    </location>
</feature>
<dbReference type="Gene3D" id="3.30.420.10">
    <property type="entry name" value="Ribonuclease H-like superfamily/Ribonuclease H"/>
    <property type="match status" value="1"/>
</dbReference>
<evidence type="ECO:0000256" key="1">
    <source>
        <dbReference type="SAM" id="MobiDB-lite"/>
    </source>
</evidence>